<protein>
    <submittedName>
        <fullName evidence="1">Uncharacterized protein</fullName>
    </submittedName>
</protein>
<dbReference type="EMBL" id="BARW01043397">
    <property type="protein sequence ID" value="GAJ19679.1"/>
    <property type="molecule type" value="Genomic_DNA"/>
</dbReference>
<sequence>IYLLQQNYHSKMEVTLAMEEEIEKNKGGSDAMPD</sequence>
<feature type="non-terminal residue" evidence="1">
    <location>
        <position position="1"/>
    </location>
</feature>
<dbReference type="AlphaFoldDB" id="X1UQA2"/>
<feature type="non-terminal residue" evidence="1">
    <location>
        <position position="34"/>
    </location>
</feature>
<proteinExistence type="predicted"/>
<accession>X1UQA2</accession>
<gene>
    <name evidence="1" type="ORF">S12H4_63589</name>
</gene>
<evidence type="ECO:0000313" key="1">
    <source>
        <dbReference type="EMBL" id="GAJ19679.1"/>
    </source>
</evidence>
<comment type="caution">
    <text evidence="1">The sequence shown here is derived from an EMBL/GenBank/DDBJ whole genome shotgun (WGS) entry which is preliminary data.</text>
</comment>
<reference evidence="1" key="1">
    <citation type="journal article" date="2014" name="Front. Microbiol.">
        <title>High frequency of phylogenetically diverse reductive dehalogenase-homologous genes in deep subseafloor sedimentary metagenomes.</title>
        <authorList>
            <person name="Kawai M."/>
            <person name="Futagami T."/>
            <person name="Toyoda A."/>
            <person name="Takaki Y."/>
            <person name="Nishi S."/>
            <person name="Hori S."/>
            <person name="Arai W."/>
            <person name="Tsubouchi T."/>
            <person name="Morono Y."/>
            <person name="Uchiyama I."/>
            <person name="Ito T."/>
            <person name="Fujiyama A."/>
            <person name="Inagaki F."/>
            <person name="Takami H."/>
        </authorList>
    </citation>
    <scope>NUCLEOTIDE SEQUENCE</scope>
    <source>
        <strain evidence="1">Expedition CK06-06</strain>
    </source>
</reference>
<organism evidence="1">
    <name type="scientific">marine sediment metagenome</name>
    <dbReference type="NCBI Taxonomy" id="412755"/>
    <lineage>
        <taxon>unclassified sequences</taxon>
        <taxon>metagenomes</taxon>
        <taxon>ecological metagenomes</taxon>
    </lineage>
</organism>
<name>X1UQA2_9ZZZZ</name>